<evidence type="ECO:0000313" key="12">
    <source>
        <dbReference type="Proteomes" id="UP000789595"/>
    </source>
</evidence>
<dbReference type="InterPro" id="IPR032191">
    <property type="entry name" value="CNOT1_CAF1_bind"/>
</dbReference>
<protein>
    <recommendedName>
        <fullName evidence="13">CCR4-Not complex component Not1 C-terminal domain-containing protein</fullName>
    </recommendedName>
</protein>
<feature type="compositionally biased region" description="Low complexity" evidence="6">
    <location>
        <begin position="533"/>
        <end position="553"/>
    </location>
</feature>
<keyword evidence="5" id="KW-0539">Nucleus</keyword>
<accession>A0A8J2SAF8</accession>
<dbReference type="PANTHER" id="PTHR13162">
    <property type="entry name" value="CCR4-NOT TRANSCRIPTION COMPLEX"/>
    <property type="match status" value="1"/>
</dbReference>
<dbReference type="InterPro" id="IPR055454">
    <property type="entry name" value="CNOT1-like_NOT1_connector"/>
</dbReference>
<dbReference type="Pfam" id="PF12842">
    <property type="entry name" value="DUF3819"/>
    <property type="match status" value="1"/>
</dbReference>
<dbReference type="GO" id="GO:0017148">
    <property type="term" value="P:negative regulation of translation"/>
    <property type="evidence" value="ECO:0007669"/>
    <property type="project" value="InterPro"/>
</dbReference>
<evidence type="ECO:0000259" key="9">
    <source>
        <dbReference type="Pfam" id="PF16415"/>
    </source>
</evidence>
<dbReference type="Pfam" id="PF16415">
    <property type="entry name" value="CNOT1_CAF1_bind"/>
    <property type="match status" value="1"/>
</dbReference>
<comment type="caution">
    <text evidence="11">The sequence shown here is derived from an EMBL/GenBank/DDBJ whole genome shotgun (WGS) entry which is preliminary data.</text>
</comment>
<comment type="subcellular location">
    <subcellularLocation>
        <location evidence="1">Nucleus</location>
    </subcellularLocation>
</comment>
<evidence type="ECO:0000256" key="4">
    <source>
        <dbReference type="ARBA" id="ARBA00023163"/>
    </source>
</evidence>
<feature type="domain" description="CCR4-NOT transcription complex subunit 1-like NOT1 connector" evidence="10">
    <location>
        <begin position="909"/>
        <end position="1070"/>
    </location>
</feature>
<feature type="domain" description="CCR4-NOT transcription complex subunit 1" evidence="8">
    <location>
        <begin position="581"/>
        <end position="723"/>
    </location>
</feature>
<dbReference type="GO" id="GO:0060090">
    <property type="term" value="F:molecular adaptor activity"/>
    <property type="evidence" value="ECO:0007669"/>
    <property type="project" value="TreeGrafter"/>
</dbReference>
<sequence>MIECGDSRDSLHLVYYVPRHRTIYYAADSSHVDDCAPQDVLLDKWRRPPCSLFHRLSSTRDCLHHDSHRSILMSDVNSNIPTRRVTCEVVTNKIQQQSSVFFQRAEAGTKAISLNSVTGLFDMIGYSITGIEATSHSLLGGSPVADMSSNVAFKSDESIFELAGDIENTAGPSRLNESLTSTNSHDAESDTSATRTTLPSPAAAGSKSVTIGAGDRPLLIAELMPMASEMQPAVAPSEIVLDCVHMVFNNVSHSNLEAKVKDIAPLLHEEHFGWFANYLVVKRISTQPNFHTLYLAFLEKLGADEPKQKLLKCVISAVFHNIAKLLRSSKITTSTSERSLLKNLGSWLGQITLARNRPILQRQLDVKELLYQGYESGRLIAICPFVAKILEGAKSSAVFRPPNPWLMGLMAVLRDLYDIQELKMNIKFEIEVLSKHLGIKLDEVTGPATLAFRCPPVKARSPDFNIKRAATDPISETPFGKGLSSNPPHRVSSMSQQQTQQRQQVQSAGYALKRENNAVRTFAAGQSASNIAPGGPDLLQSPLPPQAQQQPGLSEQTVIPNLASYITISAQIASGPSGAAMRRVAPVAVDRAIREIIQPVVERSVTIACITTRDLVAKDFATEPEESRMRKAAQLMVSNLAGSLALVTCKEPLRVSIAKHLRALLQQQPGSFSGSDQHEQHAVQTCAAENLDLGCMLIEKAATEKAIRDIDEALAPALNARQKRFEQGRGYSDMISPFGTGEGRYPAALPEALRPKATGLLAHQFFVYEAFQRMPRQAHFPQQSAHQAANQQASSAHMQQQQKQNQQQNVSRVPEAASNQAQLSGYSSRFRSGACGGAATLSAIAQQAAAERPSISIAELMDAYRSATAKLDAEFASLTAKMPNAAVDINFVQLRNHPISVHVGELLLAAARVDHTSRDDAALAIAQSTFKAMCEQRALEPPVRLETLAIVLAAVADISAHLVRDEVANWIAFLPAHSDADRFLHAHVLVRLLGVELLDVAELDAYLARNMDGGRSQPWLDVALNFVELSVAKYHLATFPADLQRIARVLEVVARQPHPPPALRRLVAALSADQQGRAHQQKLQQQQQKLEEPKQQSATQQQFQHINSGLDAGLNALNITVRRAISGTNDVQSNVGHTVNATCAARELRLASIVPEDPAGAREQVTGLLEQWIRVWNESPGSEKAYAQYLTLLQQHGVPRNEQSTERFVRLATVICVESCVESRTAEEGASADSLGVLTYSVVDAYAKLLILLVKYAIPDSSPSTVLAGTPQRLDLLNRVLLTLTRTLVSNYDKTVEMDNFDQRPYFRLFLNLLQDLNVPDPVLDSSNPRVLAAFATVLHALQPAVTPGFAFSWLELVSHRMFMPNLLLAKNQKGWALMHRLLVDLFVFLEPYLRQVQLSDAARLLYKGALRVLLVLLHDFPEFLSDYHFSFCDVIPSSCIQLRNLFLSAFPRSMRLPDPFTPNLKVDLLPEISQPPRILSNCVIALEACALREPLDEYLLTRHPISFLLDLPRKLLDANTNNDHVITSYNVPLVNSLVVHVGMTAISQLHTKSGNLQQPIAHSTPMDVFQHLMNNLDSEGRYFLLNAIANQLRYPNNHTHYFSCVLLYLFAEATSEYIQEQVTRVLLERLIVHRPHPWGLLITFIELIKNPRYSFWSHGFTHCATEIERVFESVARCSCMGPGHVSNITGESKLDQSQ</sequence>
<feature type="region of interest" description="Disordered" evidence="6">
    <location>
        <begin position="1077"/>
        <end position="1101"/>
    </location>
</feature>
<dbReference type="OrthoDB" id="1933107at2759"/>
<dbReference type="GO" id="GO:0030015">
    <property type="term" value="C:CCR4-NOT core complex"/>
    <property type="evidence" value="ECO:0007669"/>
    <property type="project" value="InterPro"/>
</dbReference>
<evidence type="ECO:0008006" key="13">
    <source>
        <dbReference type="Google" id="ProtNLM"/>
    </source>
</evidence>
<dbReference type="GO" id="GO:0000289">
    <property type="term" value="P:nuclear-transcribed mRNA poly(A) tail shortening"/>
    <property type="evidence" value="ECO:0007669"/>
    <property type="project" value="UniProtKB-ARBA"/>
</dbReference>
<dbReference type="Gene3D" id="1.25.40.790">
    <property type="match status" value="1"/>
</dbReference>
<reference evidence="11" key="1">
    <citation type="submission" date="2021-11" db="EMBL/GenBank/DDBJ databases">
        <authorList>
            <consortium name="Genoscope - CEA"/>
            <person name="William W."/>
        </authorList>
    </citation>
    <scope>NUCLEOTIDE SEQUENCE</scope>
</reference>
<feature type="compositionally biased region" description="Low complexity" evidence="6">
    <location>
        <begin position="782"/>
        <end position="809"/>
    </location>
</feature>
<dbReference type="CDD" id="cd20710">
    <property type="entry name" value="NOT1_connector"/>
    <property type="match status" value="1"/>
</dbReference>
<dbReference type="FunFam" id="1.25.40.180:FF:000012">
    <property type="entry name" value="Ccr4-Not transcription complex subunit"/>
    <property type="match status" value="1"/>
</dbReference>
<evidence type="ECO:0000256" key="5">
    <source>
        <dbReference type="ARBA" id="ARBA00023242"/>
    </source>
</evidence>
<evidence type="ECO:0000259" key="8">
    <source>
        <dbReference type="Pfam" id="PF12842"/>
    </source>
</evidence>
<evidence type="ECO:0000256" key="6">
    <source>
        <dbReference type="SAM" id="MobiDB-lite"/>
    </source>
</evidence>
<organism evidence="11 12">
    <name type="scientific">Pelagomonas calceolata</name>
    <dbReference type="NCBI Taxonomy" id="35677"/>
    <lineage>
        <taxon>Eukaryota</taxon>
        <taxon>Sar</taxon>
        <taxon>Stramenopiles</taxon>
        <taxon>Ochrophyta</taxon>
        <taxon>Pelagophyceae</taxon>
        <taxon>Pelagomonadales</taxon>
        <taxon>Pelagomonadaceae</taxon>
        <taxon>Pelagomonas</taxon>
    </lineage>
</organism>
<gene>
    <name evidence="11" type="ORF">PECAL_2P19540</name>
</gene>
<evidence type="ECO:0000259" key="10">
    <source>
        <dbReference type="Pfam" id="PF25097"/>
    </source>
</evidence>
<dbReference type="Gene3D" id="1.25.40.800">
    <property type="match status" value="1"/>
</dbReference>
<evidence type="ECO:0000256" key="3">
    <source>
        <dbReference type="ARBA" id="ARBA00023015"/>
    </source>
</evidence>
<keyword evidence="4" id="KW-0804">Transcription</keyword>
<dbReference type="InterPro" id="IPR024557">
    <property type="entry name" value="CNOT1_dom_4"/>
</dbReference>
<feature type="region of interest" description="Disordered" evidence="6">
    <location>
        <begin position="171"/>
        <end position="209"/>
    </location>
</feature>
<feature type="compositionally biased region" description="Polar residues" evidence="6">
    <location>
        <begin position="175"/>
        <end position="199"/>
    </location>
</feature>
<feature type="region of interest" description="Disordered" evidence="6">
    <location>
        <begin position="777"/>
        <end position="822"/>
    </location>
</feature>
<dbReference type="Proteomes" id="UP000789595">
    <property type="component" value="Unassembled WGS sequence"/>
</dbReference>
<feature type="compositionally biased region" description="Low complexity" evidence="6">
    <location>
        <begin position="492"/>
        <end position="507"/>
    </location>
</feature>
<dbReference type="FunFam" id="1.25.40.800:FF:000001">
    <property type="entry name" value="CCR4-NOT transcription complex subunit 1"/>
    <property type="match status" value="1"/>
</dbReference>
<dbReference type="GO" id="GO:0000932">
    <property type="term" value="C:P-body"/>
    <property type="evidence" value="ECO:0007669"/>
    <property type="project" value="TreeGrafter"/>
</dbReference>
<keyword evidence="12" id="KW-1185">Reference proteome</keyword>
<proteinExistence type="predicted"/>
<feature type="region of interest" description="Disordered" evidence="6">
    <location>
        <begin position="530"/>
        <end position="554"/>
    </location>
</feature>
<keyword evidence="2" id="KW-0678">Repressor</keyword>
<evidence type="ECO:0000313" key="11">
    <source>
        <dbReference type="EMBL" id="CAH0368858.1"/>
    </source>
</evidence>
<name>A0A8J2SAF8_9STRA</name>
<feature type="region of interest" description="Disordered" evidence="6">
    <location>
        <begin position="473"/>
        <end position="508"/>
    </location>
</feature>
<feature type="domain" description="CCR4-NOT transcription complex subunit 1 CAF1-binding" evidence="9">
    <location>
        <begin position="235"/>
        <end position="450"/>
    </location>
</feature>
<evidence type="ECO:0000256" key="2">
    <source>
        <dbReference type="ARBA" id="ARBA00022491"/>
    </source>
</evidence>
<dbReference type="Gene3D" id="1.25.40.180">
    <property type="match status" value="1"/>
</dbReference>
<dbReference type="GO" id="GO:0005634">
    <property type="term" value="C:nucleus"/>
    <property type="evidence" value="ECO:0007669"/>
    <property type="project" value="UniProtKB-SubCell"/>
</dbReference>
<dbReference type="Pfam" id="PF25097">
    <property type="entry name" value="ARM_Cnot1"/>
    <property type="match status" value="1"/>
</dbReference>
<keyword evidence="3" id="KW-0805">Transcription regulation</keyword>
<dbReference type="PANTHER" id="PTHR13162:SF8">
    <property type="entry name" value="CCR4-NOT TRANSCRIPTION COMPLEX SUBUNIT 1"/>
    <property type="match status" value="1"/>
</dbReference>
<evidence type="ECO:0000259" key="7">
    <source>
        <dbReference type="Pfam" id="PF04054"/>
    </source>
</evidence>
<dbReference type="EMBL" id="CAKKNE010000002">
    <property type="protein sequence ID" value="CAH0368858.1"/>
    <property type="molecule type" value="Genomic_DNA"/>
</dbReference>
<dbReference type="InterPro" id="IPR040398">
    <property type="entry name" value="Not1"/>
</dbReference>
<dbReference type="Pfam" id="PF04054">
    <property type="entry name" value="Not1"/>
    <property type="match status" value="1"/>
</dbReference>
<feature type="domain" description="CCR4-Not complex component Not1 C-terminal" evidence="7">
    <location>
        <begin position="1321"/>
        <end position="1676"/>
    </location>
</feature>
<dbReference type="InterPro" id="IPR007196">
    <property type="entry name" value="CCR4-Not_Not1_C"/>
</dbReference>
<evidence type="ECO:0000256" key="1">
    <source>
        <dbReference type="ARBA" id="ARBA00004123"/>
    </source>
</evidence>